<organism evidence="2 3">
    <name type="scientific">Globicatella sulfidifaciens DSM 15739</name>
    <dbReference type="NCBI Taxonomy" id="1121925"/>
    <lineage>
        <taxon>Bacteria</taxon>
        <taxon>Bacillati</taxon>
        <taxon>Bacillota</taxon>
        <taxon>Bacilli</taxon>
        <taxon>Lactobacillales</taxon>
        <taxon>Aerococcaceae</taxon>
        <taxon>Globicatella</taxon>
    </lineage>
</organism>
<protein>
    <recommendedName>
        <fullName evidence="4">DUF624 domain-containing protein</fullName>
    </recommendedName>
</protein>
<sequence length="204" mass="23651">MSVKIMLYLRRITNGILLSILFWIGLVLGLFIFGLLPSISAVLRTAPIVKDEIEYSKIIKCFIKHYILSIRQSWLDSTVISLLLIILLSEYKMVDEIPILFAIFKLPLGFLIIYFISMILNYSILHMSEKFSKKKLLIKTLFSPLITLMETTIMFLFFILYYLLINVNSLIVLLTISFFIVFMGKLLSRKLILKGIINEETVLI</sequence>
<accession>A0A1T4JQQ9</accession>
<dbReference type="STRING" id="1121925.SAMN02746011_00304"/>
<dbReference type="Proteomes" id="UP000189941">
    <property type="component" value="Unassembled WGS sequence"/>
</dbReference>
<feature type="transmembrane region" description="Helical" evidence="1">
    <location>
        <begin position="141"/>
        <end position="164"/>
    </location>
</feature>
<keyword evidence="1" id="KW-0812">Transmembrane</keyword>
<name>A0A1T4JQQ9_9LACT</name>
<evidence type="ECO:0008006" key="4">
    <source>
        <dbReference type="Google" id="ProtNLM"/>
    </source>
</evidence>
<dbReference type="RefSeq" id="WP_078755160.1">
    <property type="nucleotide sequence ID" value="NZ_FUWO01000002.1"/>
</dbReference>
<evidence type="ECO:0000313" key="2">
    <source>
        <dbReference type="EMBL" id="SJZ32461.1"/>
    </source>
</evidence>
<proteinExistence type="predicted"/>
<feature type="transmembrane region" description="Helical" evidence="1">
    <location>
        <begin position="74"/>
        <end position="91"/>
    </location>
</feature>
<feature type="transmembrane region" description="Helical" evidence="1">
    <location>
        <begin position="20"/>
        <end position="43"/>
    </location>
</feature>
<feature type="transmembrane region" description="Helical" evidence="1">
    <location>
        <begin position="170"/>
        <end position="187"/>
    </location>
</feature>
<evidence type="ECO:0000256" key="1">
    <source>
        <dbReference type="SAM" id="Phobius"/>
    </source>
</evidence>
<dbReference type="EMBL" id="FUWO01000002">
    <property type="protein sequence ID" value="SJZ32461.1"/>
    <property type="molecule type" value="Genomic_DNA"/>
</dbReference>
<feature type="transmembrane region" description="Helical" evidence="1">
    <location>
        <begin position="97"/>
        <end position="120"/>
    </location>
</feature>
<reference evidence="3" key="1">
    <citation type="submission" date="2017-02" db="EMBL/GenBank/DDBJ databases">
        <authorList>
            <person name="Varghese N."/>
            <person name="Submissions S."/>
        </authorList>
    </citation>
    <scope>NUCLEOTIDE SEQUENCE [LARGE SCALE GENOMIC DNA]</scope>
    <source>
        <strain evidence="3">DSM 15739</strain>
    </source>
</reference>
<gene>
    <name evidence="2" type="ORF">SAMN02746011_00304</name>
</gene>
<dbReference type="AlphaFoldDB" id="A0A1T4JQQ9"/>
<keyword evidence="1" id="KW-0472">Membrane</keyword>
<keyword evidence="3" id="KW-1185">Reference proteome</keyword>
<keyword evidence="1" id="KW-1133">Transmembrane helix</keyword>
<evidence type="ECO:0000313" key="3">
    <source>
        <dbReference type="Proteomes" id="UP000189941"/>
    </source>
</evidence>